<feature type="domain" description="NPH3" evidence="3">
    <location>
        <begin position="1"/>
        <end position="233"/>
    </location>
</feature>
<dbReference type="Proteomes" id="UP001630127">
    <property type="component" value="Unassembled WGS sequence"/>
</dbReference>
<dbReference type="EMBL" id="JBJUIK010000013">
    <property type="protein sequence ID" value="KAL3507011.1"/>
    <property type="molecule type" value="Genomic_DNA"/>
</dbReference>
<name>A0ABD2YJX3_9GENT</name>
<evidence type="ECO:0000313" key="5">
    <source>
        <dbReference type="Proteomes" id="UP001630127"/>
    </source>
</evidence>
<evidence type="ECO:0000313" key="4">
    <source>
        <dbReference type="EMBL" id="KAL3507011.1"/>
    </source>
</evidence>
<gene>
    <name evidence="4" type="ORF">ACH5RR_032393</name>
</gene>
<dbReference type="Pfam" id="PF03000">
    <property type="entry name" value="NPH3"/>
    <property type="match status" value="1"/>
</dbReference>
<keyword evidence="1" id="KW-0833">Ubl conjugation pathway</keyword>
<proteinExistence type="inferred from homology"/>
<dbReference type="PANTHER" id="PTHR32370">
    <property type="entry name" value="OS12G0117600 PROTEIN"/>
    <property type="match status" value="1"/>
</dbReference>
<comment type="similarity">
    <text evidence="2">Belongs to the NPH3 family.</text>
</comment>
<keyword evidence="5" id="KW-1185">Reference proteome</keyword>
<reference evidence="4 5" key="1">
    <citation type="submission" date="2024-11" db="EMBL/GenBank/DDBJ databases">
        <title>A near-complete genome assembly of Cinchona calisaya.</title>
        <authorList>
            <person name="Lian D.C."/>
            <person name="Zhao X.W."/>
            <person name="Wei L."/>
        </authorList>
    </citation>
    <scope>NUCLEOTIDE SEQUENCE [LARGE SCALE GENOMIC DNA]</scope>
    <source>
        <tissue evidence="4">Nenye</tissue>
    </source>
</reference>
<dbReference type="AlphaFoldDB" id="A0ABD2YJX3"/>
<comment type="caution">
    <text evidence="4">The sequence shown here is derived from an EMBL/GenBank/DDBJ whole genome shotgun (WGS) entry which is preliminary data.</text>
</comment>
<evidence type="ECO:0000259" key="3">
    <source>
        <dbReference type="PROSITE" id="PS51649"/>
    </source>
</evidence>
<dbReference type="InterPro" id="IPR043454">
    <property type="entry name" value="NPH3/RPT2-like"/>
</dbReference>
<evidence type="ECO:0000256" key="1">
    <source>
        <dbReference type="ARBA" id="ARBA00022786"/>
    </source>
</evidence>
<sequence>MQRRLGKSGRRRDDSNLRTRQRELVEYIVSLFPSEKSAFPVNFLCCLLKAAIFLGASSSCKNELEKRISAILEHVTVDDLLVLSFTYDGERLFDLESVRKIISGFVDKEKSVAVFNAGDFREVNSTAMLRVAKNVDVYLGEIASFPELGISKINGITVLVPKEARKIDDDLYRAVDIYLKGSWLEPISSYGMHALSKKLKSLKTFLRAWSKDTFGNVFDDNIRAKSQGHFHRGYGAGWQIGASLNPTSVEITDVTPMIICWEIWKACNCGMFQAAQISYIQILLQINWLLMDIFDIHPASTLSMDDSRLHLSSIQLKVVTLIPLWPMLLNWTAPARGTYKLNVDGSSLGIPGNAG</sequence>
<accession>A0ABD2YJX3</accession>
<organism evidence="4 5">
    <name type="scientific">Cinchona calisaya</name>
    <dbReference type="NCBI Taxonomy" id="153742"/>
    <lineage>
        <taxon>Eukaryota</taxon>
        <taxon>Viridiplantae</taxon>
        <taxon>Streptophyta</taxon>
        <taxon>Embryophyta</taxon>
        <taxon>Tracheophyta</taxon>
        <taxon>Spermatophyta</taxon>
        <taxon>Magnoliopsida</taxon>
        <taxon>eudicotyledons</taxon>
        <taxon>Gunneridae</taxon>
        <taxon>Pentapetalae</taxon>
        <taxon>asterids</taxon>
        <taxon>lamiids</taxon>
        <taxon>Gentianales</taxon>
        <taxon>Rubiaceae</taxon>
        <taxon>Cinchonoideae</taxon>
        <taxon>Cinchoneae</taxon>
        <taxon>Cinchona</taxon>
    </lineage>
</organism>
<dbReference type="PROSITE" id="PS51649">
    <property type="entry name" value="NPH3"/>
    <property type="match status" value="1"/>
</dbReference>
<evidence type="ECO:0000256" key="2">
    <source>
        <dbReference type="PROSITE-ProRule" id="PRU00982"/>
    </source>
</evidence>
<dbReference type="InterPro" id="IPR027356">
    <property type="entry name" value="NPH3_dom"/>
</dbReference>
<protein>
    <recommendedName>
        <fullName evidence="3">NPH3 domain-containing protein</fullName>
    </recommendedName>
</protein>